<evidence type="ECO:0000256" key="4">
    <source>
        <dbReference type="ARBA" id="ARBA00022603"/>
    </source>
</evidence>
<dbReference type="GO" id="GO:0010340">
    <property type="term" value="F:carboxyl-O-methyltransferase activity"/>
    <property type="evidence" value="ECO:0007669"/>
    <property type="project" value="UniProtKB-UniRule"/>
</dbReference>
<reference evidence="10 11" key="1">
    <citation type="submission" date="2019-03" db="EMBL/GenBank/DDBJ databases">
        <title>Nitrincola sp. nov. isolated from an Indian soda lake.</title>
        <authorList>
            <person name="Joshi A."/>
            <person name="Thite S.V."/>
            <person name="Joseph N."/>
            <person name="Dhotre D."/>
            <person name="Moorthy M."/>
            <person name="Shouche Y.S."/>
        </authorList>
    </citation>
    <scope>NUCLEOTIDE SEQUENCE [LARGE SCALE GENOMIC DNA]</scope>
    <source>
        <strain evidence="10 11">MEB193</strain>
    </source>
</reference>
<dbReference type="InterPro" id="IPR050602">
    <property type="entry name" value="Malonyl-ACP_OMT"/>
</dbReference>
<dbReference type="OrthoDB" id="9760689at2"/>
<protein>
    <recommendedName>
        <fullName evidence="3 8">Malonyl-[acyl-carrier protein] O-methyltransferase</fullName>
        <shortName evidence="8">Malonyl-ACP O-methyltransferase</shortName>
        <ecNumber evidence="3 8">2.1.1.197</ecNumber>
    </recommendedName>
    <alternativeName>
        <fullName evidence="8">Biotin synthesis protein BioC</fullName>
    </alternativeName>
</protein>
<dbReference type="GO" id="GO:0032259">
    <property type="term" value="P:methylation"/>
    <property type="evidence" value="ECO:0007669"/>
    <property type="project" value="UniProtKB-KW"/>
</dbReference>
<comment type="similarity">
    <text evidence="8">Belongs to the methyltransferase superfamily.</text>
</comment>
<dbReference type="NCBIfam" id="TIGR02072">
    <property type="entry name" value="BioC"/>
    <property type="match status" value="1"/>
</dbReference>
<accession>A0A5A9VZC2</accession>
<dbReference type="AlphaFoldDB" id="A0A5A9VZC2"/>
<keyword evidence="5 8" id="KW-0808">Transferase</keyword>
<dbReference type="GO" id="GO:0008757">
    <property type="term" value="F:S-adenosylmethionine-dependent methyltransferase activity"/>
    <property type="evidence" value="ECO:0007669"/>
    <property type="project" value="InterPro"/>
</dbReference>
<dbReference type="PANTHER" id="PTHR13090:SF1">
    <property type="entry name" value="ARGININE-HYDROXYLASE NDUFAF5, MITOCHONDRIAL"/>
    <property type="match status" value="1"/>
</dbReference>
<feature type="domain" description="Methyltransferase type 11" evidence="9">
    <location>
        <begin position="59"/>
        <end position="149"/>
    </location>
</feature>
<comment type="catalytic activity">
    <reaction evidence="1 8">
        <text>malonyl-[ACP] + S-adenosyl-L-methionine = malonyl-[ACP] methyl ester + S-adenosyl-L-homocysteine</text>
        <dbReference type="Rhea" id="RHEA:17105"/>
        <dbReference type="Rhea" id="RHEA-COMP:9623"/>
        <dbReference type="Rhea" id="RHEA-COMP:9954"/>
        <dbReference type="ChEBI" id="CHEBI:57856"/>
        <dbReference type="ChEBI" id="CHEBI:59789"/>
        <dbReference type="ChEBI" id="CHEBI:78449"/>
        <dbReference type="ChEBI" id="CHEBI:78845"/>
        <dbReference type="EC" id="2.1.1.197"/>
    </reaction>
</comment>
<dbReference type="GO" id="GO:0009102">
    <property type="term" value="P:biotin biosynthetic process"/>
    <property type="evidence" value="ECO:0007669"/>
    <property type="project" value="UniProtKB-UniRule"/>
</dbReference>
<evidence type="ECO:0000256" key="8">
    <source>
        <dbReference type="HAMAP-Rule" id="MF_00835"/>
    </source>
</evidence>
<keyword evidence="11" id="KW-1185">Reference proteome</keyword>
<dbReference type="GO" id="GO:0102130">
    <property type="term" value="F:malonyl-CoA methyltransferase activity"/>
    <property type="evidence" value="ECO:0007669"/>
    <property type="project" value="UniProtKB-EC"/>
</dbReference>
<dbReference type="InterPro" id="IPR011814">
    <property type="entry name" value="BioC"/>
</dbReference>
<proteinExistence type="inferred from homology"/>
<dbReference type="Proteomes" id="UP000325302">
    <property type="component" value="Unassembled WGS sequence"/>
</dbReference>
<evidence type="ECO:0000256" key="5">
    <source>
        <dbReference type="ARBA" id="ARBA00022679"/>
    </source>
</evidence>
<dbReference type="RefSeq" id="WP_149391530.1">
    <property type="nucleotide sequence ID" value="NZ_SMRS01000008.1"/>
</dbReference>
<dbReference type="SUPFAM" id="SSF53335">
    <property type="entry name" value="S-adenosyl-L-methionine-dependent methyltransferases"/>
    <property type="match status" value="1"/>
</dbReference>
<comment type="caution">
    <text evidence="10">The sequence shown here is derived from an EMBL/GenBank/DDBJ whole genome shotgun (WGS) entry which is preliminary data.</text>
</comment>
<keyword evidence="7 8" id="KW-0093">Biotin biosynthesis</keyword>
<keyword evidence="4 8" id="KW-0489">Methyltransferase</keyword>
<dbReference type="CDD" id="cd02440">
    <property type="entry name" value="AdoMet_MTases"/>
    <property type="match status" value="1"/>
</dbReference>
<dbReference type="EC" id="2.1.1.197" evidence="3 8"/>
<sequence>MRLPHRVLSSLDKKQVAYSFSRAARDYDRVAELQPVVAKHLLSKIQLGSNVGADDFCCDLGVGTGYAIPQLLKLLEPAQVLALDLAEGMLHICRQRHAEQGVHFLCADAETLPLANSSQSLIFSSLAIQWCPHPERLLQEIARVLKPGACAYLATLGPASLYELRDAWAELDDQPHVNRFLSAQDWLDCLPDSLRSCELEVQEQVLYYPDLPALMRSLKDLGANPVAGRQAAGLGGRARLQALAEIYEGYRQTQGLPLTYQTYYWVLKKSVK</sequence>
<comment type="pathway">
    <text evidence="2 8">Cofactor biosynthesis; biotin biosynthesis.</text>
</comment>
<keyword evidence="6 8" id="KW-0949">S-adenosyl-L-methionine</keyword>
<dbReference type="EMBL" id="SMRS01000008">
    <property type="protein sequence ID" value="KAA0873877.1"/>
    <property type="molecule type" value="Genomic_DNA"/>
</dbReference>
<name>A0A5A9VZC2_9GAMM</name>
<dbReference type="InterPro" id="IPR013216">
    <property type="entry name" value="Methyltransf_11"/>
</dbReference>
<evidence type="ECO:0000313" key="10">
    <source>
        <dbReference type="EMBL" id="KAA0873877.1"/>
    </source>
</evidence>
<organism evidence="10 11">
    <name type="scientific">Nitrincola tapanii</name>
    <dbReference type="NCBI Taxonomy" id="1708751"/>
    <lineage>
        <taxon>Bacteria</taxon>
        <taxon>Pseudomonadati</taxon>
        <taxon>Pseudomonadota</taxon>
        <taxon>Gammaproteobacteria</taxon>
        <taxon>Oceanospirillales</taxon>
        <taxon>Oceanospirillaceae</taxon>
        <taxon>Nitrincola</taxon>
    </lineage>
</organism>
<dbReference type="HAMAP" id="MF_00835">
    <property type="entry name" value="BioC"/>
    <property type="match status" value="1"/>
</dbReference>
<dbReference type="PANTHER" id="PTHR13090">
    <property type="entry name" value="ARGININE-HYDROXYLASE NDUFAF5, MITOCHONDRIAL"/>
    <property type="match status" value="1"/>
</dbReference>
<evidence type="ECO:0000259" key="9">
    <source>
        <dbReference type="Pfam" id="PF08241"/>
    </source>
</evidence>
<dbReference type="Pfam" id="PF08241">
    <property type="entry name" value="Methyltransf_11"/>
    <property type="match status" value="1"/>
</dbReference>
<dbReference type="UniPathway" id="UPA00078"/>
<gene>
    <name evidence="8 10" type="primary">bioC</name>
    <name evidence="10" type="ORF">E1H14_11005</name>
</gene>
<evidence type="ECO:0000256" key="6">
    <source>
        <dbReference type="ARBA" id="ARBA00022691"/>
    </source>
</evidence>
<dbReference type="InterPro" id="IPR029063">
    <property type="entry name" value="SAM-dependent_MTases_sf"/>
</dbReference>
<dbReference type="Gene3D" id="3.40.50.150">
    <property type="entry name" value="Vaccinia Virus protein VP39"/>
    <property type="match status" value="1"/>
</dbReference>
<comment type="function">
    <text evidence="8">Converts the free carboxyl group of a malonyl-thioester to its methyl ester by transfer of a methyl group from S-adenosyl-L-methionine (SAM). It allows to synthesize pimeloyl-ACP via the fatty acid synthetic pathway.</text>
</comment>
<evidence type="ECO:0000256" key="7">
    <source>
        <dbReference type="ARBA" id="ARBA00022756"/>
    </source>
</evidence>
<evidence type="ECO:0000256" key="2">
    <source>
        <dbReference type="ARBA" id="ARBA00004746"/>
    </source>
</evidence>
<evidence type="ECO:0000313" key="11">
    <source>
        <dbReference type="Proteomes" id="UP000325302"/>
    </source>
</evidence>
<evidence type="ECO:0000256" key="3">
    <source>
        <dbReference type="ARBA" id="ARBA00012327"/>
    </source>
</evidence>
<evidence type="ECO:0000256" key="1">
    <source>
        <dbReference type="ARBA" id="ARBA00000852"/>
    </source>
</evidence>